<name>A0A2U8HAP6_9RHOB</name>
<evidence type="ECO:0000313" key="2">
    <source>
        <dbReference type="Proteomes" id="UP000244915"/>
    </source>
</evidence>
<dbReference type="Proteomes" id="UP000244915">
    <property type="component" value="Chromosome 1"/>
</dbReference>
<dbReference type="EMBL" id="CP022189">
    <property type="protein sequence ID" value="AWI83039.1"/>
    <property type="molecule type" value="Genomic_DNA"/>
</dbReference>
<dbReference type="AlphaFoldDB" id="A0A2U8HAP6"/>
<reference evidence="1 2" key="1">
    <citation type="submission" date="2017-06" db="EMBL/GenBank/DDBJ databases">
        <title>Yangia sp. YSBP01 complete genome sequence.</title>
        <authorList>
            <person name="Woo J.-H."/>
            <person name="Kim H.-S."/>
        </authorList>
    </citation>
    <scope>NUCLEOTIDE SEQUENCE [LARGE SCALE GENOMIC DNA]</scope>
    <source>
        <strain evidence="1 2">YSBP01</strain>
    </source>
</reference>
<proteinExistence type="predicted"/>
<dbReference type="KEGG" id="ypac:CEW88_04800"/>
<dbReference type="InterPro" id="IPR039418">
    <property type="entry name" value="LexA-like"/>
</dbReference>
<dbReference type="InterPro" id="IPR036286">
    <property type="entry name" value="LexA/Signal_pep-like_sf"/>
</dbReference>
<sequence>MEPLIWDGDTLLIDTKKRSPRTRPMKRQLKHVVHDEIFVLKVDHEYRIMAARRSASNAITLYQENRRLFDPETFSGEEVERLQFIGKVIWWSHVSD</sequence>
<accession>A0A2U8HAP6</accession>
<organism evidence="1 2">
    <name type="scientific">Alloyangia pacifica</name>
    <dbReference type="NCBI Taxonomy" id="311180"/>
    <lineage>
        <taxon>Bacteria</taxon>
        <taxon>Pseudomonadati</taxon>
        <taxon>Pseudomonadota</taxon>
        <taxon>Alphaproteobacteria</taxon>
        <taxon>Rhodobacterales</taxon>
        <taxon>Roseobacteraceae</taxon>
        <taxon>Alloyangia</taxon>
    </lineage>
</organism>
<dbReference type="Gene3D" id="2.10.109.10">
    <property type="entry name" value="Umud Fragment, subunit A"/>
    <property type="match status" value="1"/>
</dbReference>
<evidence type="ECO:0008006" key="3">
    <source>
        <dbReference type="Google" id="ProtNLM"/>
    </source>
</evidence>
<protein>
    <recommendedName>
        <fullName evidence="3">Peptidase S24/S26A/S26B/S26C domain-containing protein</fullName>
    </recommendedName>
</protein>
<gene>
    <name evidence="1" type="ORF">CEW88_04800</name>
</gene>
<evidence type="ECO:0000313" key="1">
    <source>
        <dbReference type="EMBL" id="AWI83039.1"/>
    </source>
</evidence>
<dbReference type="SUPFAM" id="SSF51306">
    <property type="entry name" value="LexA/Signal peptidase"/>
    <property type="match status" value="1"/>
</dbReference>
<dbReference type="CDD" id="cd06529">
    <property type="entry name" value="S24_LexA-like"/>
    <property type="match status" value="1"/>
</dbReference>